<dbReference type="Gene3D" id="3.40.50.150">
    <property type="entry name" value="Vaccinia Virus protein VP39"/>
    <property type="match status" value="1"/>
</dbReference>
<dbReference type="Pfam" id="PF05050">
    <property type="entry name" value="Methyltransf_21"/>
    <property type="match status" value="1"/>
</dbReference>
<feature type="domain" description="Methyltransferase FkbM" evidence="1">
    <location>
        <begin position="27"/>
        <end position="88"/>
    </location>
</feature>
<dbReference type="AlphaFoldDB" id="A0AAD9MUJ1"/>
<gene>
    <name evidence="2" type="ORF">LSH36_643g01023</name>
</gene>
<dbReference type="InterPro" id="IPR026913">
    <property type="entry name" value="METTL24"/>
</dbReference>
<dbReference type="EMBL" id="JAODUP010000643">
    <property type="protein sequence ID" value="KAK2145975.1"/>
    <property type="molecule type" value="Genomic_DNA"/>
</dbReference>
<organism evidence="2 3">
    <name type="scientific">Paralvinella palmiformis</name>
    <dbReference type="NCBI Taxonomy" id="53620"/>
    <lineage>
        <taxon>Eukaryota</taxon>
        <taxon>Metazoa</taxon>
        <taxon>Spiralia</taxon>
        <taxon>Lophotrochozoa</taxon>
        <taxon>Annelida</taxon>
        <taxon>Polychaeta</taxon>
        <taxon>Sedentaria</taxon>
        <taxon>Canalipalpata</taxon>
        <taxon>Terebellida</taxon>
        <taxon>Terebelliformia</taxon>
        <taxon>Alvinellidae</taxon>
        <taxon>Paralvinella</taxon>
    </lineage>
</organism>
<evidence type="ECO:0000313" key="3">
    <source>
        <dbReference type="Proteomes" id="UP001208570"/>
    </source>
</evidence>
<dbReference type="SUPFAM" id="SSF53335">
    <property type="entry name" value="S-adenosyl-L-methionine-dependent methyltransferases"/>
    <property type="match status" value="1"/>
</dbReference>
<keyword evidence="3" id="KW-1185">Reference proteome</keyword>
<reference evidence="2" key="1">
    <citation type="journal article" date="2023" name="Mol. Biol. Evol.">
        <title>Third-Generation Sequencing Reveals the Adaptive Role of the Epigenome in Three Deep-Sea Polychaetes.</title>
        <authorList>
            <person name="Perez M."/>
            <person name="Aroh O."/>
            <person name="Sun Y."/>
            <person name="Lan Y."/>
            <person name="Juniper S.K."/>
            <person name="Young C.R."/>
            <person name="Angers B."/>
            <person name="Qian P.Y."/>
        </authorList>
    </citation>
    <scope>NUCLEOTIDE SEQUENCE</scope>
    <source>
        <strain evidence="2">P08H-3</strain>
    </source>
</reference>
<dbReference type="Proteomes" id="UP001208570">
    <property type="component" value="Unassembled WGS sequence"/>
</dbReference>
<dbReference type="PANTHER" id="PTHR32026">
    <property type="entry name" value="METHYLTRANSFERASE-LIKE PROTEIN 24"/>
    <property type="match status" value="1"/>
</dbReference>
<evidence type="ECO:0000313" key="2">
    <source>
        <dbReference type="EMBL" id="KAK2145975.1"/>
    </source>
</evidence>
<dbReference type="InterPro" id="IPR006342">
    <property type="entry name" value="FkbM_mtfrase"/>
</dbReference>
<protein>
    <recommendedName>
        <fullName evidence="1">Methyltransferase FkbM domain-containing protein</fullName>
    </recommendedName>
</protein>
<dbReference type="PANTHER" id="PTHR32026:SF10">
    <property type="entry name" value="METHYLTRANSFERASE-LIKE PROTEIN 24-RELATED"/>
    <property type="match status" value="1"/>
</dbReference>
<evidence type="ECO:0000259" key="1">
    <source>
        <dbReference type="Pfam" id="PF05050"/>
    </source>
</evidence>
<proteinExistence type="predicted"/>
<sequence length="150" mass="17436">MYYTPKIHFYPLGLYGSDTNITINNGSVPVRTLASLIEVAGDKGKVIDYLKFDIEGSEWKAIPEMAQSGILKKYVKQIAFESHTYYGGSVGHIYLNAVKNLQKSGFRKWHSHLNVENMYRPKDATRHYSYCQEMYYLNINFMKRNKLIHN</sequence>
<accession>A0AAD9MUJ1</accession>
<dbReference type="InterPro" id="IPR029063">
    <property type="entry name" value="SAM-dependent_MTases_sf"/>
</dbReference>
<comment type="caution">
    <text evidence="2">The sequence shown here is derived from an EMBL/GenBank/DDBJ whole genome shotgun (WGS) entry which is preliminary data.</text>
</comment>
<name>A0AAD9MUJ1_9ANNE</name>